<dbReference type="PANTHER" id="PTHR45749">
    <property type="match status" value="1"/>
</dbReference>
<evidence type="ECO:0000256" key="5">
    <source>
        <dbReference type="ARBA" id="ARBA00023146"/>
    </source>
</evidence>
<evidence type="ECO:0000313" key="11">
    <source>
        <dbReference type="Proteomes" id="UP000663870"/>
    </source>
</evidence>
<dbReference type="InterPro" id="IPR006580">
    <property type="entry name" value="Znf_TTF"/>
</dbReference>
<evidence type="ECO:0000256" key="4">
    <source>
        <dbReference type="ARBA" id="ARBA00022917"/>
    </source>
</evidence>
<feature type="domain" description="F-box" evidence="7">
    <location>
        <begin position="8"/>
        <end position="55"/>
    </location>
</feature>
<comment type="caution">
    <text evidence="8">The sequence shown here is derived from an EMBL/GenBank/DDBJ whole genome shotgun (WGS) entry which is preliminary data.</text>
</comment>
<evidence type="ECO:0000313" key="9">
    <source>
        <dbReference type="EMBL" id="CAF1561209.1"/>
    </source>
</evidence>
<dbReference type="Gene3D" id="1.10.730.10">
    <property type="entry name" value="Isoleucyl-tRNA Synthetase, Domain 1"/>
    <property type="match status" value="1"/>
</dbReference>
<dbReference type="InterPro" id="IPR025398">
    <property type="entry name" value="DUF4371"/>
</dbReference>
<dbReference type="SUPFAM" id="SSF52374">
    <property type="entry name" value="Nucleotidylyl transferase"/>
    <property type="match status" value="1"/>
</dbReference>
<feature type="region of interest" description="Disordered" evidence="6">
    <location>
        <begin position="461"/>
        <end position="509"/>
    </location>
</feature>
<protein>
    <recommendedName>
        <fullName evidence="7">F-box domain-containing protein</fullName>
    </recommendedName>
</protein>
<dbReference type="Gene3D" id="3.40.50.620">
    <property type="entry name" value="HUPs"/>
    <property type="match status" value="1"/>
</dbReference>
<evidence type="ECO:0000256" key="2">
    <source>
        <dbReference type="ARBA" id="ARBA00022741"/>
    </source>
</evidence>
<proteinExistence type="predicted"/>
<dbReference type="InterPro" id="IPR013155">
    <property type="entry name" value="M/V/L/I-tRNA-synth_anticd-bd"/>
</dbReference>
<dbReference type="Pfam" id="PF05699">
    <property type="entry name" value="Dimer_Tnp_hAT"/>
    <property type="match status" value="1"/>
</dbReference>
<keyword evidence="11" id="KW-1185">Reference proteome</keyword>
<dbReference type="Proteomes" id="UP000663870">
    <property type="component" value="Unassembled WGS sequence"/>
</dbReference>
<accession>A0A814FHN0</accession>
<keyword evidence="3" id="KW-0067">ATP-binding</keyword>
<evidence type="ECO:0000256" key="1">
    <source>
        <dbReference type="ARBA" id="ARBA00022598"/>
    </source>
</evidence>
<evidence type="ECO:0000313" key="8">
    <source>
        <dbReference type="EMBL" id="CAF0980171.1"/>
    </source>
</evidence>
<dbReference type="SUPFAM" id="SSF81383">
    <property type="entry name" value="F-box domain"/>
    <property type="match status" value="1"/>
</dbReference>
<gene>
    <name evidence="9" type="ORF">JXQ802_LOCUS44369</name>
    <name evidence="8" type="ORF">PYM288_LOCUS13572</name>
</gene>
<dbReference type="InterPro" id="IPR012337">
    <property type="entry name" value="RNaseH-like_sf"/>
</dbReference>
<dbReference type="GO" id="GO:0005524">
    <property type="term" value="F:ATP binding"/>
    <property type="evidence" value="ECO:0007669"/>
    <property type="project" value="UniProtKB-KW"/>
</dbReference>
<dbReference type="Pfam" id="PF14291">
    <property type="entry name" value="DUF4371"/>
    <property type="match status" value="1"/>
</dbReference>
<organism evidence="8 10">
    <name type="scientific">Rotaria sordida</name>
    <dbReference type="NCBI Taxonomy" id="392033"/>
    <lineage>
        <taxon>Eukaryota</taxon>
        <taxon>Metazoa</taxon>
        <taxon>Spiralia</taxon>
        <taxon>Gnathifera</taxon>
        <taxon>Rotifera</taxon>
        <taxon>Eurotatoria</taxon>
        <taxon>Bdelloidea</taxon>
        <taxon>Philodinida</taxon>
        <taxon>Philodinidae</taxon>
        <taxon>Rotaria</taxon>
    </lineage>
</organism>
<evidence type="ECO:0000256" key="6">
    <source>
        <dbReference type="SAM" id="MobiDB-lite"/>
    </source>
</evidence>
<dbReference type="SUPFAM" id="SSF53098">
    <property type="entry name" value="Ribonuclease H-like"/>
    <property type="match status" value="1"/>
</dbReference>
<sequence>MNNLNNDNLNILDLPDEILFIIFKKLNTIDVFHSLVGVNQQFDRLALDPLNVRDLNMTHIMIIDPLCDKTPSIDTETLSKICSKILPRIHRQVHKLTVEQYSMKDILLAANYSELYSLSLINFQAKILYQYLRGDLILRDLLTKQITHLNIDIKRTTKRFSMTVSKIFELIVSLCKNLTVLNFCDMFHTRTYETSVFYRSSNYMSSTLIKLKINVPSLDHCLYLLDGRLDSLSTLIINVEYIFDREKLPKLKYLSFTISNDTWQYDNLIVPLLCRMINLEELKLFLLIKRHNSIYVDGIQLYNQFLIYMTQLKKFTFCINTEVYNEVTVELPSNEDIQRSFIGRGYQQVTSYLYTNSKITSQCLIYSLPYDFEYFLKIDNSFQGVWNIMDKKNSNKRNATIDTFFVSTKKSREENSSTNITSNQSCSSSSFLPTSSITSNDLNSSFPSDCGSVDARVVHSTHSLSSKENSPSRSSSSSPSKSSSKSFPGDVSRTSQDPPSQPHLAVYPKDKDNRAFQMQWFTNRPWLEYSVEKDSTFCYYCRHFSHFIASSRFTKDVFTTQGFNHWKRALAQDRGFNKHVNSQAHIMSTANFFEYQSRQQSGTTVLNILDKSRAELIRQNRNKLIKISSAILLCAKQCISLRGHDESLDSLNRGNLIEILKWSSTTDPLAKAMLEESAGNATYLSHQIQNELLNIMGNQIRDRISKKLAGNVYTLLADEAVDASHNKQLSICVRFVDDEHELKEYFLGFIRLHDFDAASLAKEIANHLVKHNISMSMCIAQCYDGAAVMSGQHSGVHAILQQNFMPKAIYIHCMAHRLNLVICHVCLVIPYIEEFFSILSNIHNYFISSGVTNRYFCDAQKLLKLDTTSKLKKWGNTRWDSRFKSIDAIKNNFSAIIKALEDLVEDGGSRAVGARGPIKILSDQLKGVCVDLGSAKNLISTLYEQLNDMKNEKSFKELYEQIVLFGKENGVDLNESIRNRRQQTIPSRFKDCFVMAPLGHRDYYTNEDKFRTNMYFSTIDCILIELHDRLSCEKLQIAESISSLSPSSETFLDIQMLQPLIDHLYLDNSMIKNEISVIKSMLKNKTLSIIFDLLNELKPMKDAFPSTIELIKSGITFPVSSVTCERTFSKMKLIKTYARNSMGDERLSDLKKSYPLSSTDISHSTLDHRRNEFQYWYPISLHSSEKDLISNHLIYLLGNHTVIWPNHPEYWPRSFRINENLLLNSNKISKSTGNFITLLEAIEKFSADVLANAGDDSIKNANFDENKAKELLLHLYTFIEWVQDVLLINPVDIKQKFNLLNPSEKSSDVVSSGMNCIKNILHQFSSSLEHTNEEFIDQQKLYYRTDNNYIYDDYVFESEINYAIQLTQQNYEKMLYKHVLTDGFFELIRVRNRYCQLCFELQKKIHFDLIKRYIEVQAILLAPICAHICEYVYQLLHPTTSIMNANWPPLVTIRNYDLPGGGYNITYSSISTSALSTCHFYLIPGILNDKNFGYLLHSSKDFQSSSHTPKTTVISTIKYIVHDINKLHLYRPIEHPNKIEFTNMKELKMLIGDGAELHDDLIQKGFIIIKQL</sequence>
<dbReference type="GO" id="GO:0004812">
    <property type="term" value="F:aminoacyl-tRNA ligase activity"/>
    <property type="evidence" value="ECO:0007669"/>
    <property type="project" value="UniProtKB-KW"/>
</dbReference>
<dbReference type="Proteomes" id="UP000663854">
    <property type="component" value="Unassembled WGS sequence"/>
</dbReference>
<dbReference type="GO" id="GO:0046983">
    <property type="term" value="F:protein dimerization activity"/>
    <property type="evidence" value="ECO:0007669"/>
    <property type="project" value="InterPro"/>
</dbReference>
<dbReference type="InterPro" id="IPR008906">
    <property type="entry name" value="HATC_C_dom"/>
</dbReference>
<dbReference type="InterPro" id="IPR014729">
    <property type="entry name" value="Rossmann-like_a/b/a_fold"/>
</dbReference>
<keyword evidence="4" id="KW-0648">Protein biosynthesis</keyword>
<evidence type="ECO:0000256" key="3">
    <source>
        <dbReference type="ARBA" id="ARBA00022840"/>
    </source>
</evidence>
<keyword evidence="1" id="KW-0436">Ligase</keyword>
<dbReference type="InterPro" id="IPR001810">
    <property type="entry name" value="F-box_dom"/>
</dbReference>
<reference evidence="8" key="1">
    <citation type="submission" date="2021-02" db="EMBL/GenBank/DDBJ databases">
        <authorList>
            <person name="Nowell W R."/>
        </authorList>
    </citation>
    <scope>NUCLEOTIDE SEQUENCE</scope>
</reference>
<dbReference type="EMBL" id="CAJNOH010000276">
    <property type="protein sequence ID" value="CAF0980171.1"/>
    <property type="molecule type" value="Genomic_DNA"/>
</dbReference>
<dbReference type="InterPro" id="IPR036047">
    <property type="entry name" value="F-box-like_dom_sf"/>
</dbReference>
<dbReference type="EMBL" id="CAJNOL010003401">
    <property type="protein sequence ID" value="CAF1561209.1"/>
    <property type="molecule type" value="Genomic_DNA"/>
</dbReference>
<evidence type="ECO:0000313" key="10">
    <source>
        <dbReference type="Proteomes" id="UP000663854"/>
    </source>
</evidence>
<dbReference type="GO" id="GO:0006418">
    <property type="term" value="P:tRNA aminoacylation for protein translation"/>
    <property type="evidence" value="ECO:0007669"/>
    <property type="project" value="InterPro"/>
</dbReference>
<feature type="compositionally biased region" description="Low complexity" evidence="6">
    <location>
        <begin position="463"/>
        <end position="488"/>
    </location>
</feature>
<dbReference type="Pfam" id="PF08264">
    <property type="entry name" value="Anticodon_1"/>
    <property type="match status" value="1"/>
</dbReference>
<keyword evidence="2" id="KW-0547">Nucleotide-binding</keyword>
<dbReference type="InterPro" id="IPR009080">
    <property type="entry name" value="tRNAsynth_Ia_anticodon-bd"/>
</dbReference>
<dbReference type="SMART" id="SM00597">
    <property type="entry name" value="ZnF_TTF"/>
    <property type="match status" value="1"/>
</dbReference>
<dbReference type="PROSITE" id="PS50181">
    <property type="entry name" value="FBOX"/>
    <property type="match status" value="1"/>
</dbReference>
<evidence type="ECO:0000259" key="7">
    <source>
        <dbReference type="PROSITE" id="PS50181"/>
    </source>
</evidence>
<dbReference type="PANTHER" id="PTHR45749:SF21">
    <property type="entry name" value="DUF4371 DOMAIN-CONTAINING PROTEIN"/>
    <property type="match status" value="1"/>
</dbReference>
<name>A0A814FHN0_9BILA</name>
<dbReference type="SUPFAM" id="SSF47323">
    <property type="entry name" value="Anticodon-binding domain of a subclass of class I aminoacyl-tRNA synthetases"/>
    <property type="match status" value="1"/>
</dbReference>
<keyword evidence="5" id="KW-0030">Aminoacyl-tRNA synthetase</keyword>